<keyword evidence="3" id="KW-1185">Reference proteome</keyword>
<name>A0AA39SWE4_ACESA</name>
<reference evidence="2" key="2">
    <citation type="submission" date="2023-06" db="EMBL/GenBank/DDBJ databases">
        <authorList>
            <person name="Swenson N.G."/>
            <person name="Wegrzyn J.L."/>
            <person name="Mcevoy S.L."/>
        </authorList>
    </citation>
    <scope>NUCLEOTIDE SEQUENCE</scope>
    <source>
        <strain evidence="2">NS2018</strain>
        <tissue evidence="2">Leaf</tissue>
    </source>
</reference>
<comment type="caution">
    <text evidence="2">The sequence shown here is derived from an EMBL/GenBank/DDBJ whole genome shotgun (WGS) entry which is preliminary data.</text>
</comment>
<reference evidence="2" key="1">
    <citation type="journal article" date="2022" name="Plant J.">
        <title>Strategies of tolerance reflected in two North American maple genomes.</title>
        <authorList>
            <person name="McEvoy S.L."/>
            <person name="Sezen U.U."/>
            <person name="Trouern-Trend A."/>
            <person name="McMahon S.M."/>
            <person name="Schaberg P.G."/>
            <person name="Yang J."/>
            <person name="Wegrzyn J.L."/>
            <person name="Swenson N.G."/>
        </authorList>
    </citation>
    <scope>NUCLEOTIDE SEQUENCE</scope>
    <source>
        <strain evidence="2">NS2018</strain>
    </source>
</reference>
<dbReference type="EMBL" id="JAUESC010000002">
    <property type="protein sequence ID" value="KAK0606166.1"/>
    <property type="molecule type" value="Genomic_DNA"/>
</dbReference>
<protein>
    <submittedName>
        <fullName evidence="2">Uncharacterized protein</fullName>
    </submittedName>
</protein>
<sequence>MNDVPQFPRILKWEVTQRPRSGKLAKIIKDRGIEDLGDLYSTPGALDNIHNLSAGVRDDQPADGEDIHAHRHSRSTITSNADRIRRIKFRVNNQSIRPSKTDNISLEHRPSTSSPRSIDDNIHGNLSGYANDVHGDADHIPGLSSGYTKPQSFLRGSTMVVY</sequence>
<evidence type="ECO:0000313" key="3">
    <source>
        <dbReference type="Proteomes" id="UP001168877"/>
    </source>
</evidence>
<proteinExistence type="predicted"/>
<feature type="region of interest" description="Disordered" evidence="1">
    <location>
        <begin position="100"/>
        <end position="125"/>
    </location>
</feature>
<dbReference type="Proteomes" id="UP001168877">
    <property type="component" value="Unassembled WGS sequence"/>
</dbReference>
<evidence type="ECO:0000256" key="1">
    <source>
        <dbReference type="SAM" id="MobiDB-lite"/>
    </source>
</evidence>
<gene>
    <name evidence="2" type="ORF">LWI29_034772</name>
</gene>
<organism evidence="2 3">
    <name type="scientific">Acer saccharum</name>
    <name type="common">Sugar maple</name>
    <dbReference type="NCBI Taxonomy" id="4024"/>
    <lineage>
        <taxon>Eukaryota</taxon>
        <taxon>Viridiplantae</taxon>
        <taxon>Streptophyta</taxon>
        <taxon>Embryophyta</taxon>
        <taxon>Tracheophyta</taxon>
        <taxon>Spermatophyta</taxon>
        <taxon>Magnoliopsida</taxon>
        <taxon>eudicotyledons</taxon>
        <taxon>Gunneridae</taxon>
        <taxon>Pentapetalae</taxon>
        <taxon>rosids</taxon>
        <taxon>malvids</taxon>
        <taxon>Sapindales</taxon>
        <taxon>Sapindaceae</taxon>
        <taxon>Hippocastanoideae</taxon>
        <taxon>Acereae</taxon>
        <taxon>Acer</taxon>
    </lineage>
</organism>
<accession>A0AA39SWE4</accession>
<evidence type="ECO:0000313" key="2">
    <source>
        <dbReference type="EMBL" id="KAK0606166.1"/>
    </source>
</evidence>
<dbReference type="AlphaFoldDB" id="A0AA39SWE4"/>